<proteinExistence type="predicted"/>
<organism evidence="2 3">
    <name type="scientific">Desulfonema magnum</name>
    <dbReference type="NCBI Taxonomy" id="45655"/>
    <lineage>
        <taxon>Bacteria</taxon>
        <taxon>Pseudomonadati</taxon>
        <taxon>Thermodesulfobacteriota</taxon>
        <taxon>Desulfobacteria</taxon>
        <taxon>Desulfobacterales</taxon>
        <taxon>Desulfococcaceae</taxon>
        <taxon>Desulfonema</taxon>
    </lineage>
</organism>
<dbReference type="KEGG" id="dmm:dnm_080300"/>
<sequence>MLKKTVWRDCCLILTRMISEIFRNAGTTEKRTDQSGDEMRKNAL</sequence>
<feature type="compositionally biased region" description="Basic and acidic residues" evidence="1">
    <location>
        <begin position="28"/>
        <end position="44"/>
    </location>
</feature>
<feature type="region of interest" description="Disordered" evidence="1">
    <location>
        <begin position="25"/>
        <end position="44"/>
    </location>
</feature>
<evidence type="ECO:0000313" key="2">
    <source>
        <dbReference type="EMBL" id="QTA91957.1"/>
    </source>
</evidence>
<name>A0A975BV74_9BACT</name>
<accession>A0A975BV74</accession>
<protein>
    <submittedName>
        <fullName evidence="2">Uncharacterized protein</fullName>
    </submittedName>
</protein>
<dbReference type="AlphaFoldDB" id="A0A975BV74"/>
<keyword evidence="3" id="KW-1185">Reference proteome</keyword>
<dbReference type="Proteomes" id="UP000663722">
    <property type="component" value="Chromosome"/>
</dbReference>
<reference evidence="2" key="1">
    <citation type="journal article" date="2021" name="Microb. Physiol.">
        <title>Proteogenomic Insights into the Physiology of Marine, Sulfate-Reducing, Filamentous Desulfonema limicola and Desulfonema magnum.</title>
        <authorList>
            <person name="Schnaars V."/>
            <person name="Wohlbrand L."/>
            <person name="Scheve S."/>
            <person name="Hinrichs C."/>
            <person name="Reinhardt R."/>
            <person name="Rabus R."/>
        </authorList>
    </citation>
    <scope>NUCLEOTIDE SEQUENCE</scope>
    <source>
        <strain evidence="2">4be13</strain>
    </source>
</reference>
<gene>
    <name evidence="2" type="ORF">dnm_080300</name>
</gene>
<evidence type="ECO:0000313" key="3">
    <source>
        <dbReference type="Proteomes" id="UP000663722"/>
    </source>
</evidence>
<evidence type="ECO:0000256" key="1">
    <source>
        <dbReference type="SAM" id="MobiDB-lite"/>
    </source>
</evidence>
<dbReference type="EMBL" id="CP061800">
    <property type="protein sequence ID" value="QTA91957.1"/>
    <property type="molecule type" value="Genomic_DNA"/>
</dbReference>